<feature type="compositionally biased region" description="Pro residues" evidence="1">
    <location>
        <begin position="516"/>
        <end position="545"/>
    </location>
</feature>
<feature type="compositionally biased region" description="Basic and acidic residues" evidence="1">
    <location>
        <begin position="471"/>
        <end position="494"/>
    </location>
</feature>
<feature type="region of interest" description="Disordered" evidence="1">
    <location>
        <begin position="155"/>
        <end position="202"/>
    </location>
</feature>
<evidence type="ECO:0000313" key="2">
    <source>
        <dbReference type="EMBL" id="KAJ3599300.1"/>
    </source>
</evidence>
<dbReference type="OrthoDB" id="6256369at2759"/>
<feature type="compositionally biased region" description="Low complexity" evidence="1">
    <location>
        <begin position="215"/>
        <end position="228"/>
    </location>
</feature>
<organism evidence="2 3">
    <name type="scientific">Muraenolepis orangiensis</name>
    <name type="common">Patagonian moray cod</name>
    <dbReference type="NCBI Taxonomy" id="630683"/>
    <lineage>
        <taxon>Eukaryota</taxon>
        <taxon>Metazoa</taxon>
        <taxon>Chordata</taxon>
        <taxon>Craniata</taxon>
        <taxon>Vertebrata</taxon>
        <taxon>Euteleostomi</taxon>
        <taxon>Actinopterygii</taxon>
        <taxon>Neopterygii</taxon>
        <taxon>Teleostei</taxon>
        <taxon>Neoteleostei</taxon>
        <taxon>Acanthomorphata</taxon>
        <taxon>Zeiogadaria</taxon>
        <taxon>Gadariae</taxon>
        <taxon>Gadiformes</taxon>
        <taxon>Muraenolepidoidei</taxon>
        <taxon>Muraenolepididae</taxon>
        <taxon>Muraenolepis</taxon>
    </lineage>
</organism>
<comment type="caution">
    <text evidence="2">The sequence shown here is derived from an EMBL/GenBank/DDBJ whole genome shotgun (WGS) entry which is preliminary data.</text>
</comment>
<dbReference type="AlphaFoldDB" id="A0A9Q0E5N5"/>
<dbReference type="Proteomes" id="UP001148018">
    <property type="component" value="Unassembled WGS sequence"/>
</dbReference>
<dbReference type="PANTHER" id="PTHR23347">
    <property type="entry name" value="COLORECTAL MUTANT CANCER PROTEIN MCC PROTEIN -RELATED"/>
    <property type="match status" value="1"/>
</dbReference>
<proteinExistence type="predicted"/>
<reference evidence="2" key="1">
    <citation type="submission" date="2022-07" db="EMBL/GenBank/DDBJ databases">
        <title>Chromosome-level genome of Muraenolepis orangiensis.</title>
        <authorList>
            <person name="Kim J."/>
        </authorList>
    </citation>
    <scope>NUCLEOTIDE SEQUENCE</scope>
    <source>
        <strain evidence="2">KU_S4_2022</strain>
        <tissue evidence="2">Muscle</tissue>
    </source>
</reference>
<name>A0A9Q0E5N5_9TELE</name>
<feature type="region of interest" description="Disordered" evidence="1">
    <location>
        <begin position="436"/>
        <end position="494"/>
    </location>
</feature>
<feature type="region of interest" description="Disordered" evidence="1">
    <location>
        <begin position="410"/>
        <end position="429"/>
    </location>
</feature>
<feature type="region of interest" description="Disordered" evidence="1">
    <location>
        <begin position="1"/>
        <end position="26"/>
    </location>
</feature>
<dbReference type="EMBL" id="JANIIK010000048">
    <property type="protein sequence ID" value="KAJ3599300.1"/>
    <property type="molecule type" value="Genomic_DNA"/>
</dbReference>
<evidence type="ECO:0000313" key="3">
    <source>
        <dbReference type="Proteomes" id="UP001148018"/>
    </source>
</evidence>
<feature type="compositionally biased region" description="Basic and acidic residues" evidence="1">
    <location>
        <begin position="1"/>
        <end position="11"/>
    </location>
</feature>
<feature type="compositionally biased region" description="Basic and acidic residues" evidence="1">
    <location>
        <begin position="610"/>
        <end position="621"/>
    </location>
</feature>
<keyword evidence="3" id="KW-1185">Reference proteome</keyword>
<sequence>MTRSEQGDHRPVAPPGGARVPQPSPAELAQCQVEMGSLLTSIAELNKKIGKLKAPSEPENFKPSRVSIPRPHRLLTGGQENTRPQTPLNREGRRELWPKLQKALTAVERSINTRRKWAILISATDLVRQTEHLVAAEASTTQATQILEEIERDLGFSFPPAPPSAGRLQSRDVQSRSFQAEADSPARPSSTIPQMEEMSSLRKKLEGLQKAWSSGSLSPLYSPSGASPCGPRSPELASPPPYSGSPLLLRRPMRAFTAPLSTVRDNSPPASPRSTAALWAGNLSPTSSSASSHESEAERLQRCIERLRLRNHRLSSALERRKGEPQQVQPTQECEEAYSELLSLYELNKQQGIVVCPTPASGECFTYNLFAKTNANAYHSLQLPASPPRHFRYPEAHELSTSFSTVGGAVGGDAWTPTGQRSESARREAALRQHIEALRRDGPPTCLLRPRGQGKGSLALDPGTTPGQSRDGSRAKDEQRAREEMAERSAETHLAEEELRCLDWALQALKAQDSPPARPLPPPARPLPPPARPLPPPAHPLPPQSPRVEPRQRAKAEPQLPTEQAHNGHITRPQNKENLEELHVMFQRDHGLKKRLSLVRESLATALRDSAPRRRDSDEHKSRRAAGSNRSSRRRYQEQVWRLEQKLAVMSESHQSQIAGLKATVEALESRREETAL</sequence>
<protein>
    <submittedName>
        <fullName evidence="2">Uncharacterized protein</fullName>
    </submittedName>
</protein>
<gene>
    <name evidence="2" type="ORF">NHX12_033263</name>
</gene>
<feature type="region of interest" description="Disordered" evidence="1">
    <location>
        <begin position="54"/>
        <end position="89"/>
    </location>
</feature>
<feature type="region of interest" description="Disordered" evidence="1">
    <location>
        <begin position="215"/>
        <end position="248"/>
    </location>
</feature>
<feature type="region of interest" description="Disordered" evidence="1">
    <location>
        <begin position="260"/>
        <end position="297"/>
    </location>
</feature>
<evidence type="ECO:0000256" key="1">
    <source>
        <dbReference type="SAM" id="MobiDB-lite"/>
    </source>
</evidence>
<feature type="compositionally biased region" description="Polar residues" evidence="1">
    <location>
        <begin position="78"/>
        <end position="88"/>
    </location>
</feature>
<dbReference type="InterPro" id="IPR040171">
    <property type="entry name" value="USBP1-like"/>
</dbReference>
<feature type="region of interest" description="Disordered" evidence="1">
    <location>
        <begin position="607"/>
        <end position="638"/>
    </location>
</feature>
<dbReference type="PANTHER" id="PTHR23347:SF5">
    <property type="entry name" value="HARMONIN-BINDING PROTEIN USHBP1"/>
    <property type="match status" value="1"/>
</dbReference>
<accession>A0A9Q0E5N5</accession>
<feature type="region of interest" description="Disordered" evidence="1">
    <location>
        <begin position="512"/>
        <end position="574"/>
    </location>
</feature>